<evidence type="ECO:0000256" key="14">
    <source>
        <dbReference type="ARBA" id="ARBA00048988"/>
    </source>
</evidence>
<keyword evidence="7 19" id="KW-0269">Exonuclease</keyword>
<dbReference type="PROSITE" id="PS51217">
    <property type="entry name" value="UVRD_HELICASE_CTER"/>
    <property type="match status" value="1"/>
</dbReference>
<dbReference type="Pfam" id="PF13361">
    <property type="entry name" value="UvrD_C"/>
    <property type="match status" value="1"/>
</dbReference>
<dbReference type="InterPro" id="IPR014016">
    <property type="entry name" value="UvrD-like_ATP-bd"/>
</dbReference>
<evidence type="ECO:0000259" key="18">
    <source>
        <dbReference type="PROSITE" id="PS51217"/>
    </source>
</evidence>
<evidence type="ECO:0000256" key="16">
    <source>
        <dbReference type="SAM" id="Coils"/>
    </source>
</evidence>
<keyword evidence="16" id="KW-0175">Coiled coil</keyword>
<evidence type="ECO:0000256" key="12">
    <source>
        <dbReference type="ARBA" id="ARBA00034617"/>
    </source>
</evidence>
<keyword evidence="3 15" id="KW-0547">Nucleotide-binding</keyword>
<evidence type="ECO:0000256" key="4">
    <source>
        <dbReference type="ARBA" id="ARBA00022763"/>
    </source>
</evidence>
<keyword evidence="6 15" id="KW-0347">Helicase</keyword>
<evidence type="ECO:0000256" key="6">
    <source>
        <dbReference type="ARBA" id="ARBA00022806"/>
    </source>
</evidence>
<dbReference type="Gene3D" id="3.40.50.300">
    <property type="entry name" value="P-loop containing nucleotide triphosphate hydrolases"/>
    <property type="match status" value="4"/>
</dbReference>
<dbReference type="OrthoDB" id="9810135at2"/>
<keyword evidence="8 15" id="KW-0067">ATP-binding</keyword>
<evidence type="ECO:0000256" key="5">
    <source>
        <dbReference type="ARBA" id="ARBA00022801"/>
    </source>
</evidence>
<dbReference type="Gene3D" id="1.10.486.10">
    <property type="entry name" value="PCRA, domain 4"/>
    <property type="match status" value="1"/>
</dbReference>
<gene>
    <name evidence="19" type="ORF">EDD58_103342</name>
</gene>
<evidence type="ECO:0000256" key="3">
    <source>
        <dbReference type="ARBA" id="ARBA00022741"/>
    </source>
</evidence>
<dbReference type="Proteomes" id="UP000294937">
    <property type="component" value="Unassembled WGS sequence"/>
</dbReference>
<accession>A0A4V2UV97</accession>
<feature type="domain" description="UvrD-like helicase ATP-binding" evidence="17">
    <location>
        <begin position="7"/>
        <end position="458"/>
    </location>
</feature>
<dbReference type="Gene3D" id="1.10.10.160">
    <property type="match status" value="1"/>
</dbReference>
<evidence type="ECO:0000259" key="17">
    <source>
        <dbReference type="PROSITE" id="PS51198"/>
    </source>
</evidence>
<keyword evidence="2" id="KW-0540">Nuclease</keyword>
<dbReference type="InterPro" id="IPR000212">
    <property type="entry name" value="DNA_helicase_UvrD/REP"/>
</dbReference>
<feature type="coiled-coil region" evidence="16">
    <location>
        <begin position="205"/>
        <end position="232"/>
    </location>
</feature>
<dbReference type="EMBL" id="SMAG01000003">
    <property type="protein sequence ID" value="TCS94917.1"/>
    <property type="molecule type" value="Genomic_DNA"/>
</dbReference>
<comment type="catalytic activity">
    <reaction evidence="14">
        <text>ATP + H2O = ADP + phosphate + H(+)</text>
        <dbReference type="Rhea" id="RHEA:13065"/>
        <dbReference type="ChEBI" id="CHEBI:15377"/>
        <dbReference type="ChEBI" id="CHEBI:15378"/>
        <dbReference type="ChEBI" id="CHEBI:30616"/>
        <dbReference type="ChEBI" id="CHEBI:43474"/>
        <dbReference type="ChEBI" id="CHEBI:456216"/>
        <dbReference type="EC" id="5.6.2.4"/>
    </reaction>
</comment>
<keyword evidence="10" id="KW-0234">DNA repair</keyword>
<comment type="catalytic activity">
    <reaction evidence="12">
        <text>Couples ATP hydrolysis with the unwinding of duplex DNA by translocating in the 3'-5' direction.</text>
        <dbReference type="EC" id="5.6.2.4"/>
    </reaction>
</comment>
<dbReference type="Gene3D" id="3.90.320.10">
    <property type="match status" value="1"/>
</dbReference>
<dbReference type="GO" id="GO:0000725">
    <property type="term" value="P:recombinational repair"/>
    <property type="evidence" value="ECO:0007669"/>
    <property type="project" value="TreeGrafter"/>
</dbReference>
<sequence>MTTKPKIQLTSEQQRAVDSLDFDCIVTAGAGSGKTRVLVERYLHICEKHHLQPHILEQTVAITFTEKAATEMKERIRNGLLSRYQTEMEVDQPEAEAWYLLATELDRARIMTIHSFCKQILQRYPIEAGVYPDFTILEDFESRWLLKEAVQVTLRELFLKQSLPDSQWSQLERWLVGVGMNAAIQHFTQVYLELSTHGWTPEDLKQITIQHLKEAEEDLTNREREHVQIQESIFQCVDFLCQVKKKLKKVPPFRERWSDLREQWDQRTTLPEQMALLEALCGSDGVGGNWGRDSEIKETIGRCKELCGEYLKDLHGRYFLQDEHELLEALFDVIAQIHQRYLQSKQKQGGVDFDELQWRVCQLLENHDEIRQEIQQRIKYLMVDEYQDTNDLQKRMIDLITKDEQGRAAPGKRFVVGDPKQSIYRFRGADVSMFHQTLSEITDEGGQPVELNQNFRSHPALIDFYNRLFQQLMSSESASPNYFVEIKAREMKEQENLNSVVHFIAVPDPKELPEKANRHEAEAILIAQQIQQLVEEGKGKYKDFAILFRAMTHVKTYEKEFNRWGIPFHVVKGRGFYDRQEVLDLLHFLRLLIDPDHRLSMVGVLRSPFCGLSDEALFQLVMQFQWQGSFQDWIKNSEIREEEKRKLDQFAHFYSQAQEWVGALTVPDLMERLLEESGYLAVLWATARGKQSVANLKKLIRQAKGLKGFEAYSIHHYLERIDLLMEEQQIETEASVENEHSNSVKIMTIHQSKGLEFPIVVVPDLSYSNPLRMPDLKVDFSMGLVTSFKDEYGTKIEFERFRQAKEREQRLEWEESVRLFYVAATRAEQLLIFSGIPDRLKENQTVEDERKWSKWLDGIFSYDQIDRERNKWEIGDPCLPIHVMDELFVQDSGPKVQKSGDEEVDQEPLVMETFPDVAPMLHSQGISPDELLEINVTSWKSLLNCPRKYFYRHRLGLPEIKEDQDNIPPRKQYVLSSVTKGSIVHRVIELWSLSQEKMNDWTPLLTQVWEEFKVPDPIQEQAEREIAPYISCFLESDIAQELSHLAPDQVFTELPFSLPLGGLQVTGVIDLYLRPSTGSCQMIDYKTDQVTNDQVEALAHEYKPQLQLYTLAIQQIEGTLPDEATLLFLKPGIKYTFPVDQEWMREAKERLWESVEWLRSFDLTQPWTAVPGERCQYCHYNFLCDKAMSEPM</sequence>
<keyword evidence="4" id="KW-0227">DNA damage</keyword>
<evidence type="ECO:0000256" key="10">
    <source>
        <dbReference type="ARBA" id="ARBA00023204"/>
    </source>
</evidence>
<evidence type="ECO:0000313" key="19">
    <source>
        <dbReference type="EMBL" id="TCS94917.1"/>
    </source>
</evidence>
<comment type="caution">
    <text evidence="19">The sequence shown here is derived from an EMBL/GenBank/DDBJ whole genome shotgun (WGS) entry which is preliminary data.</text>
</comment>
<evidence type="ECO:0000256" key="9">
    <source>
        <dbReference type="ARBA" id="ARBA00023125"/>
    </source>
</evidence>
<comment type="similarity">
    <text evidence="1">Belongs to the helicase family. UvrD subfamily.</text>
</comment>
<dbReference type="InterPro" id="IPR027417">
    <property type="entry name" value="P-loop_NTPase"/>
</dbReference>
<keyword evidence="5 15" id="KW-0378">Hydrolase</keyword>
<dbReference type="SUPFAM" id="SSF52540">
    <property type="entry name" value="P-loop containing nucleoside triphosphate hydrolases"/>
    <property type="match status" value="1"/>
</dbReference>
<reference evidence="19 20" key="1">
    <citation type="submission" date="2019-03" db="EMBL/GenBank/DDBJ databases">
        <title>Genomic Encyclopedia of Type Strains, Phase IV (KMG-IV): sequencing the most valuable type-strain genomes for metagenomic binning, comparative biology and taxonomic classification.</title>
        <authorList>
            <person name="Goeker M."/>
        </authorList>
    </citation>
    <scope>NUCLEOTIDE SEQUENCE [LARGE SCALE GENOMIC DNA]</scope>
    <source>
        <strain evidence="19 20">DSM 45707</strain>
    </source>
</reference>
<dbReference type="PANTHER" id="PTHR11070:SF48">
    <property type="entry name" value="ATP-DEPENDENT HELICASE_NUCLEASE SUBUNIT A"/>
    <property type="match status" value="1"/>
</dbReference>
<evidence type="ECO:0000256" key="2">
    <source>
        <dbReference type="ARBA" id="ARBA00022722"/>
    </source>
</evidence>
<feature type="binding site" evidence="15">
    <location>
        <begin position="28"/>
        <end position="35"/>
    </location>
    <ligand>
        <name>ATP</name>
        <dbReference type="ChEBI" id="CHEBI:30616"/>
    </ligand>
</feature>
<evidence type="ECO:0000256" key="1">
    <source>
        <dbReference type="ARBA" id="ARBA00009922"/>
    </source>
</evidence>
<dbReference type="PROSITE" id="PS51198">
    <property type="entry name" value="UVRD_HELICASE_ATP_BIND"/>
    <property type="match status" value="1"/>
</dbReference>
<dbReference type="RefSeq" id="WP_131924295.1">
    <property type="nucleotide sequence ID" value="NZ_SMAG01000003.1"/>
</dbReference>
<name>A0A4V2UV97_9BACL</name>
<evidence type="ECO:0000256" key="11">
    <source>
        <dbReference type="ARBA" id="ARBA00023235"/>
    </source>
</evidence>
<dbReference type="GO" id="GO:0004527">
    <property type="term" value="F:exonuclease activity"/>
    <property type="evidence" value="ECO:0007669"/>
    <property type="project" value="UniProtKB-KW"/>
</dbReference>
<evidence type="ECO:0000256" key="8">
    <source>
        <dbReference type="ARBA" id="ARBA00022840"/>
    </source>
</evidence>
<evidence type="ECO:0000256" key="7">
    <source>
        <dbReference type="ARBA" id="ARBA00022839"/>
    </source>
</evidence>
<organism evidence="19 20">
    <name type="scientific">Hazenella coriacea</name>
    <dbReference type="NCBI Taxonomy" id="1179467"/>
    <lineage>
        <taxon>Bacteria</taxon>
        <taxon>Bacillati</taxon>
        <taxon>Bacillota</taxon>
        <taxon>Bacilli</taxon>
        <taxon>Bacillales</taxon>
        <taxon>Thermoactinomycetaceae</taxon>
        <taxon>Hazenella</taxon>
    </lineage>
</organism>
<keyword evidence="9" id="KW-0238">DNA-binding</keyword>
<dbReference type="GO" id="GO:0005829">
    <property type="term" value="C:cytosol"/>
    <property type="evidence" value="ECO:0007669"/>
    <property type="project" value="TreeGrafter"/>
</dbReference>
<proteinExistence type="inferred from homology"/>
<dbReference type="Pfam" id="PF00580">
    <property type="entry name" value="UvrD-helicase"/>
    <property type="match status" value="1"/>
</dbReference>
<evidence type="ECO:0000256" key="13">
    <source>
        <dbReference type="ARBA" id="ARBA00034808"/>
    </source>
</evidence>
<dbReference type="Pfam" id="PF12705">
    <property type="entry name" value="PDDEXK_1"/>
    <property type="match status" value="1"/>
</dbReference>
<dbReference type="GO" id="GO:0003677">
    <property type="term" value="F:DNA binding"/>
    <property type="evidence" value="ECO:0007669"/>
    <property type="project" value="UniProtKB-KW"/>
</dbReference>
<dbReference type="InterPro" id="IPR011604">
    <property type="entry name" value="PDDEXK-like_dom_sf"/>
</dbReference>
<dbReference type="InterPro" id="IPR011335">
    <property type="entry name" value="Restrct_endonuc-II-like"/>
</dbReference>
<dbReference type="CDD" id="cd17932">
    <property type="entry name" value="DEXQc_UvrD"/>
    <property type="match status" value="1"/>
</dbReference>
<dbReference type="EC" id="5.6.2.4" evidence="13"/>
<dbReference type="InterPro" id="IPR013986">
    <property type="entry name" value="DExx_box_DNA_helicase_dom_sf"/>
</dbReference>
<dbReference type="SUPFAM" id="SSF52980">
    <property type="entry name" value="Restriction endonuclease-like"/>
    <property type="match status" value="1"/>
</dbReference>
<evidence type="ECO:0000256" key="15">
    <source>
        <dbReference type="PROSITE-ProRule" id="PRU00560"/>
    </source>
</evidence>
<keyword evidence="20" id="KW-1185">Reference proteome</keyword>
<dbReference type="InterPro" id="IPR014017">
    <property type="entry name" value="DNA_helicase_UvrD-like_C"/>
</dbReference>
<dbReference type="GO" id="GO:0043138">
    <property type="term" value="F:3'-5' DNA helicase activity"/>
    <property type="evidence" value="ECO:0007669"/>
    <property type="project" value="UniProtKB-EC"/>
</dbReference>
<dbReference type="GO" id="GO:0033202">
    <property type="term" value="C:DNA helicase complex"/>
    <property type="evidence" value="ECO:0007669"/>
    <property type="project" value="TreeGrafter"/>
</dbReference>
<dbReference type="PANTHER" id="PTHR11070">
    <property type="entry name" value="UVRD / RECB / PCRA DNA HELICASE FAMILY MEMBER"/>
    <property type="match status" value="1"/>
</dbReference>
<feature type="domain" description="UvrD-like helicase C-terminal" evidence="18">
    <location>
        <begin position="470"/>
        <end position="754"/>
    </location>
</feature>
<dbReference type="GO" id="GO:0005524">
    <property type="term" value="F:ATP binding"/>
    <property type="evidence" value="ECO:0007669"/>
    <property type="project" value="UniProtKB-UniRule"/>
</dbReference>
<dbReference type="AlphaFoldDB" id="A0A4V2UV97"/>
<evidence type="ECO:0000313" key="20">
    <source>
        <dbReference type="Proteomes" id="UP000294937"/>
    </source>
</evidence>
<dbReference type="InterPro" id="IPR038726">
    <property type="entry name" value="PDDEXK_AddAB-type"/>
</dbReference>
<keyword evidence="11" id="KW-0413">Isomerase</keyword>
<protein>
    <recommendedName>
        <fullName evidence="13">DNA 3'-5' helicase</fullName>
        <ecNumber evidence="13">5.6.2.4</ecNumber>
    </recommendedName>
</protein>